<feature type="region of interest" description="Disordered" evidence="1">
    <location>
        <begin position="1"/>
        <end position="23"/>
    </location>
</feature>
<evidence type="ECO:0000313" key="2">
    <source>
        <dbReference type="EMBL" id="POS87682.1"/>
    </source>
</evidence>
<feature type="region of interest" description="Disordered" evidence="1">
    <location>
        <begin position="422"/>
        <end position="478"/>
    </location>
</feature>
<name>A0A2S4Q066_9PEZI</name>
<sequence>MPFKNHTIPHNLTKPNQPSVSPSNINTLSTCLLDDPAKRSVTCSDEFSSRTSISHPQQTVQNNFNDAFTFSSSDIGQGYHPRKDFKVVKEHDVTTEEEFEALPINIQRKYLSTLERLKFVQNSHKAINNLSQHQGNFQQDYRPPKSYQSSTYHSAFHYLPSNTQFFPSSRHTPSLAERRGKRLDCLNPQVLHSLEKSQQSSSQKSACSLLSNRSRRLEDFNVKSYTRDRRYRRSIILDTTGNVVKRKSPINYSHSLSSREIMTPSSDGSICSSHIGPVINMNIRSGLKNSNWSTPNGPGSFSSCDWVEDDKDLYLDFSLDEYHSNISVISPKRNITMRSSSRQEISGNRPRAFMASSPLSSNFEYLPSPTFKCRSRAQSLASPNDTSTLIKHNTASIAKETMIMSKDSFGQIQRPALMNSKSFKSINSPKPIPNDLKSPPGYQNSVSGHLFPTNNTKPQSAGATSNKDPNQQLDPNIHANNDTLAVRKRRSYTISSTRLPSFSIDPSHPGTSRPIIVKKIDSPVSSGNTQMTLRMTLTRPDLRADEAKIYAWQDSKFPCQNQYPADELNEKFEGKGPFGGPDGWGLEEKQDSKVKKFWNRMTQNLKSPAG</sequence>
<reference evidence="2 3" key="1">
    <citation type="submission" date="2017-10" db="EMBL/GenBank/DDBJ databases">
        <title>Development of genomic resources for the powdery mildew, Erysiphe pulchra.</title>
        <authorList>
            <person name="Wadl P.A."/>
            <person name="Mack B.M."/>
            <person name="Moore G."/>
            <person name="Beltz S.B."/>
        </authorList>
    </citation>
    <scope>NUCLEOTIDE SEQUENCE [LARGE SCALE GENOMIC DNA]</scope>
    <source>
        <strain evidence="2">Cflorida</strain>
    </source>
</reference>
<evidence type="ECO:0000256" key="1">
    <source>
        <dbReference type="SAM" id="MobiDB-lite"/>
    </source>
</evidence>
<dbReference type="OrthoDB" id="5380370at2759"/>
<dbReference type="AlphaFoldDB" id="A0A2S4Q066"/>
<dbReference type="Proteomes" id="UP000237438">
    <property type="component" value="Unassembled WGS sequence"/>
</dbReference>
<organism evidence="2 3">
    <name type="scientific">Erysiphe pulchra</name>
    <dbReference type="NCBI Taxonomy" id="225359"/>
    <lineage>
        <taxon>Eukaryota</taxon>
        <taxon>Fungi</taxon>
        <taxon>Dikarya</taxon>
        <taxon>Ascomycota</taxon>
        <taxon>Pezizomycotina</taxon>
        <taxon>Leotiomycetes</taxon>
        <taxon>Erysiphales</taxon>
        <taxon>Erysiphaceae</taxon>
        <taxon>Erysiphe</taxon>
    </lineage>
</organism>
<evidence type="ECO:0000313" key="3">
    <source>
        <dbReference type="Proteomes" id="UP000237438"/>
    </source>
</evidence>
<comment type="caution">
    <text evidence="2">The sequence shown here is derived from an EMBL/GenBank/DDBJ whole genome shotgun (WGS) entry which is preliminary data.</text>
</comment>
<feature type="region of interest" description="Disordered" evidence="1">
    <location>
        <begin position="569"/>
        <end position="590"/>
    </location>
</feature>
<feature type="compositionally biased region" description="Polar residues" evidence="1">
    <location>
        <begin position="441"/>
        <end position="478"/>
    </location>
</feature>
<proteinExistence type="predicted"/>
<protein>
    <submittedName>
        <fullName evidence="2">Uncharacterized protein</fullName>
    </submittedName>
</protein>
<keyword evidence="3" id="KW-1185">Reference proteome</keyword>
<accession>A0A2S4Q066</accession>
<dbReference type="EMBL" id="PEDP01000083">
    <property type="protein sequence ID" value="POS87682.1"/>
    <property type="molecule type" value="Genomic_DNA"/>
</dbReference>
<gene>
    <name evidence="2" type="ORF">EPUL_001858</name>
</gene>
<feature type="compositionally biased region" description="Polar residues" evidence="1">
    <location>
        <begin position="8"/>
        <end position="23"/>
    </location>
</feature>